<evidence type="ECO:0008006" key="2">
    <source>
        <dbReference type="Google" id="ProtNLM"/>
    </source>
</evidence>
<dbReference type="PANTHER" id="PTHR33022">
    <property type="entry name" value="DUF1985 DOMAIN-CONTAINING PROTEIN"/>
    <property type="match status" value="1"/>
</dbReference>
<dbReference type="InterPro" id="IPR038765">
    <property type="entry name" value="Papain-like_cys_pep_sf"/>
</dbReference>
<accession>A0A6N2B259</accession>
<proteinExistence type="predicted"/>
<gene>
    <name evidence="1" type="ORF">EJD97_019491</name>
</gene>
<reference evidence="1" key="1">
    <citation type="submission" date="2019-05" db="EMBL/GenBank/DDBJ databases">
        <title>The de novo reference genome and transcriptome assemblies of the wild tomato species Solanum chilense.</title>
        <authorList>
            <person name="Stam R."/>
            <person name="Nosenko T."/>
            <person name="Hoerger A.C."/>
            <person name="Stephan W."/>
            <person name="Seidel M.A."/>
            <person name="Kuhn J.M.M."/>
            <person name="Haberer G."/>
            <person name="Tellier A."/>
        </authorList>
    </citation>
    <scope>NUCLEOTIDE SEQUENCE</scope>
    <source>
        <tissue evidence="1">Mature leaves</tissue>
    </source>
</reference>
<name>A0A6N2B259_SOLCI</name>
<dbReference type="EMBL" id="RXGB01005503">
    <property type="protein sequence ID" value="TMW87779.1"/>
    <property type="molecule type" value="Genomic_DNA"/>
</dbReference>
<dbReference type="AlphaFoldDB" id="A0A6N2B259"/>
<feature type="non-terminal residue" evidence="1">
    <location>
        <position position="96"/>
    </location>
</feature>
<comment type="caution">
    <text evidence="1">The sequence shown here is derived from an EMBL/GenBank/DDBJ whole genome shotgun (WGS) entry which is preliminary data.</text>
</comment>
<organism evidence="1">
    <name type="scientific">Solanum chilense</name>
    <name type="common">Tomato</name>
    <name type="synonym">Lycopersicon chilense</name>
    <dbReference type="NCBI Taxonomy" id="4083"/>
    <lineage>
        <taxon>Eukaryota</taxon>
        <taxon>Viridiplantae</taxon>
        <taxon>Streptophyta</taxon>
        <taxon>Embryophyta</taxon>
        <taxon>Tracheophyta</taxon>
        <taxon>Spermatophyta</taxon>
        <taxon>Magnoliopsida</taxon>
        <taxon>eudicotyledons</taxon>
        <taxon>Gunneridae</taxon>
        <taxon>Pentapetalae</taxon>
        <taxon>asterids</taxon>
        <taxon>lamiids</taxon>
        <taxon>Solanales</taxon>
        <taxon>Solanaceae</taxon>
        <taxon>Solanoideae</taxon>
        <taxon>Solaneae</taxon>
        <taxon>Solanum</taxon>
        <taxon>Solanum subgen. Lycopersicon</taxon>
    </lineage>
</organism>
<sequence>MNFGVVHIGEKDFFNIIIKSGKPWKTDDCGMYTSLFIEYINNDVFDISYIDIDATYYHQRYAIILWHYGKTKNEEGAISDSEVTSIVASKYGGPRI</sequence>
<dbReference type="PANTHER" id="PTHR33022:SF21">
    <property type="entry name" value="UBIQUITIN-LIKE PROTEASE FAMILY PROFILE DOMAIN-CONTAINING PROTEIN"/>
    <property type="match status" value="1"/>
</dbReference>
<protein>
    <recommendedName>
        <fullName evidence="2">Ubiquitin-like protease family profile domain-containing protein</fullName>
    </recommendedName>
</protein>
<dbReference type="SUPFAM" id="SSF54001">
    <property type="entry name" value="Cysteine proteinases"/>
    <property type="match status" value="1"/>
</dbReference>
<evidence type="ECO:0000313" key="1">
    <source>
        <dbReference type="EMBL" id="TMW87779.1"/>
    </source>
</evidence>